<comment type="subcellular location">
    <subcellularLocation>
        <location evidence="1">Nucleus</location>
    </subcellularLocation>
</comment>
<evidence type="ECO:0000313" key="10">
    <source>
        <dbReference type="Proteomes" id="UP001610411"/>
    </source>
</evidence>
<dbReference type="InterPro" id="IPR037131">
    <property type="entry name" value="Homeo_prospero_dom_sf"/>
</dbReference>
<dbReference type="PANTHER" id="PTHR12198">
    <property type="entry name" value="HOMEOBOX PROTEIN PROSPERO/PROX-1/CEH-26"/>
    <property type="match status" value="1"/>
</dbReference>
<comment type="caution">
    <text evidence="9">The sequence shown here is derived from an EMBL/GenBank/DDBJ whole genome shotgun (WGS) entry which is preliminary data.</text>
</comment>
<feature type="region of interest" description="Disordered" evidence="7">
    <location>
        <begin position="101"/>
        <end position="126"/>
    </location>
</feature>
<evidence type="ECO:0000256" key="2">
    <source>
        <dbReference type="ARBA" id="ARBA00023015"/>
    </source>
</evidence>
<feature type="compositionally biased region" description="Basic and acidic residues" evidence="7">
    <location>
        <begin position="201"/>
        <end position="210"/>
    </location>
</feature>
<evidence type="ECO:0000256" key="3">
    <source>
        <dbReference type="ARBA" id="ARBA00023125"/>
    </source>
</evidence>
<sequence length="372" mass="41468">MDPNSILLSPQSRTCSYLAEPGMEGERSPSPQELGRDSPFPWSQGPSSSLVDPDWFGDEHVQAKRARVETIIRGMCLSPSPLVPGNVQARDSPCCLEKARERKRKQRLPTQQGPLKPGPARGGGNRKGVPWVREQLHLLKQQLRHLQAHILQAAEPGDTAQGSGGADKGKGPLSVKQRNGCGSSPWAMDSGHHQGSSKDLSGAEKHRVPEVEYQSEEPRFLPSGAQALLEILRKELTEAVSQAVDSVLQKFNRCITSQMIKWFSNFREFYYIQMEKYARQAISDGVTNPKMLVVLRDSELFQALNIHYNKGNDFEVPDCFLEIASLTLQEFFRAVSTGKDSDPSWKKPIYKIISKLDSNIPEIFKSSSCPQE</sequence>
<dbReference type="AlphaFoldDB" id="A0ABD2ETZ7"/>
<dbReference type="Gene3D" id="1.10.10.500">
    <property type="entry name" value="Homeo-prospero domain"/>
    <property type="match status" value="1"/>
</dbReference>
<keyword evidence="5" id="KW-0804">Transcription</keyword>
<accession>A0ABD2ETZ7</accession>
<dbReference type="PANTHER" id="PTHR12198:SF5">
    <property type="entry name" value="PROSPERO HOMEOBOX PROTEIN 2"/>
    <property type="match status" value="1"/>
</dbReference>
<gene>
    <name evidence="9" type="ORF">WCI35_004659</name>
</gene>
<dbReference type="Proteomes" id="UP001610411">
    <property type="component" value="Unassembled WGS sequence"/>
</dbReference>
<keyword evidence="2" id="KW-0805">Transcription regulation</keyword>
<evidence type="ECO:0000313" key="9">
    <source>
        <dbReference type="EMBL" id="KAL2789706.1"/>
    </source>
</evidence>
<evidence type="ECO:0000256" key="5">
    <source>
        <dbReference type="ARBA" id="ARBA00023163"/>
    </source>
</evidence>
<feature type="region of interest" description="Disordered" evidence="7">
    <location>
        <begin position="19"/>
        <end position="55"/>
    </location>
</feature>
<dbReference type="GO" id="GO:0003677">
    <property type="term" value="F:DNA binding"/>
    <property type="evidence" value="ECO:0007669"/>
    <property type="project" value="UniProtKB-KW"/>
</dbReference>
<dbReference type="PROSITE" id="PS51818">
    <property type="entry name" value="HOMEO_PROSPERO"/>
    <property type="match status" value="1"/>
</dbReference>
<keyword evidence="10" id="KW-1185">Reference proteome</keyword>
<dbReference type="InterPro" id="IPR009057">
    <property type="entry name" value="Homeodomain-like_sf"/>
</dbReference>
<dbReference type="GO" id="GO:0048468">
    <property type="term" value="P:cell development"/>
    <property type="evidence" value="ECO:0007669"/>
    <property type="project" value="UniProtKB-ARBA"/>
</dbReference>
<evidence type="ECO:0000256" key="4">
    <source>
        <dbReference type="ARBA" id="ARBA00023155"/>
    </source>
</evidence>
<dbReference type="GO" id="GO:0007399">
    <property type="term" value="P:nervous system development"/>
    <property type="evidence" value="ECO:0007669"/>
    <property type="project" value="UniProtKB-ARBA"/>
</dbReference>
<dbReference type="EMBL" id="JBFSEQ010000002">
    <property type="protein sequence ID" value="KAL2789706.1"/>
    <property type="molecule type" value="Genomic_DNA"/>
</dbReference>
<reference evidence="9 10" key="1">
    <citation type="journal article" date="2024" name="G3 (Bethesda)">
        <title>A hybrid genome assembly of the endangered aye-aye (Daubentonia madagascariensis).</title>
        <authorList>
            <person name="Versoza C.J."/>
            <person name="Pfeifer S.P."/>
        </authorList>
    </citation>
    <scope>NUCLEOTIDE SEQUENCE [LARGE SCALE GENOMIC DNA]</scope>
    <source>
        <strain evidence="9">6821</strain>
    </source>
</reference>
<evidence type="ECO:0000256" key="7">
    <source>
        <dbReference type="SAM" id="MobiDB-lite"/>
    </source>
</evidence>
<feature type="domain" description="Prospero" evidence="8">
    <location>
        <begin position="222"/>
        <end position="372"/>
    </location>
</feature>
<dbReference type="InterPro" id="IPR023082">
    <property type="entry name" value="Homeo_prospero_dom"/>
</dbReference>
<evidence type="ECO:0000259" key="8">
    <source>
        <dbReference type="PROSITE" id="PS51818"/>
    </source>
</evidence>
<dbReference type="Pfam" id="PF05044">
    <property type="entry name" value="HPD"/>
    <property type="match status" value="1"/>
</dbReference>
<evidence type="ECO:0000256" key="1">
    <source>
        <dbReference type="ARBA" id="ARBA00004123"/>
    </source>
</evidence>
<keyword evidence="3 9" id="KW-0238">DNA-binding</keyword>
<feature type="non-terminal residue" evidence="9">
    <location>
        <position position="372"/>
    </location>
</feature>
<feature type="region of interest" description="Disordered" evidence="7">
    <location>
        <begin position="156"/>
        <end position="216"/>
    </location>
</feature>
<dbReference type="InterPro" id="IPR039350">
    <property type="entry name" value="Prospero_homeodomain"/>
</dbReference>
<dbReference type="GO" id="GO:0005634">
    <property type="term" value="C:nucleus"/>
    <property type="evidence" value="ECO:0007669"/>
    <property type="project" value="UniProtKB-SubCell"/>
</dbReference>
<proteinExistence type="predicted"/>
<keyword evidence="6" id="KW-0539">Nucleus</keyword>
<keyword evidence="4 9" id="KW-0371">Homeobox</keyword>
<dbReference type="SUPFAM" id="SSF46689">
    <property type="entry name" value="Homeodomain-like"/>
    <property type="match status" value="1"/>
</dbReference>
<protein>
    <submittedName>
        <fullName evidence="9">Prospero homeobox protein 2 isoform 2</fullName>
    </submittedName>
</protein>
<name>A0ABD2ETZ7_DAUMA</name>
<organism evidence="9 10">
    <name type="scientific">Daubentonia madagascariensis</name>
    <name type="common">Aye-aye</name>
    <name type="synonym">Sciurus madagascariensis</name>
    <dbReference type="NCBI Taxonomy" id="31869"/>
    <lineage>
        <taxon>Eukaryota</taxon>
        <taxon>Metazoa</taxon>
        <taxon>Chordata</taxon>
        <taxon>Craniata</taxon>
        <taxon>Vertebrata</taxon>
        <taxon>Euteleostomi</taxon>
        <taxon>Mammalia</taxon>
        <taxon>Eutheria</taxon>
        <taxon>Euarchontoglires</taxon>
        <taxon>Primates</taxon>
        <taxon>Strepsirrhini</taxon>
        <taxon>Chiromyiformes</taxon>
        <taxon>Daubentoniidae</taxon>
        <taxon>Daubentonia</taxon>
    </lineage>
</organism>
<evidence type="ECO:0000256" key="6">
    <source>
        <dbReference type="ARBA" id="ARBA00023242"/>
    </source>
</evidence>